<organism evidence="5 6">
    <name type="scientific">Bosea vaviloviae</name>
    <dbReference type="NCBI Taxonomy" id="1526658"/>
    <lineage>
        <taxon>Bacteria</taxon>
        <taxon>Pseudomonadati</taxon>
        <taxon>Pseudomonadota</taxon>
        <taxon>Alphaproteobacteria</taxon>
        <taxon>Hyphomicrobiales</taxon>
        <taxon>Boseaceae</taxon>
        <taxon>Bosea</taxon>
    </lineage>
</organism>
<keyword evidence="3" id="KW-1133">Transmembrane helix</keyword>
<accession>A0A0N1FH92</accession>
<feature type="transmembrane region" description="Helical" evidence="3">
    <location>
        <begin position="190"/>
        <end position="210"/>
    </location>
</feature>
<dbReference type="PANTHER" id="PTHR32089:SF112">
    <property type="entry name" value="LYSOZYME-LIKE PROTEIN-RELATED"/>
    <property type="match status" value="1"/>
</dbReference>
<feature type="transmembrane region" description="Helical" evidence="3">
    <location>
        <begin position="69"/>
        <end position="89"/>
    </location>
</feature>
<reference evidence="5 6" key="1">
    <citation type="submission" date="2015-07" db="EMBL/GenBank/DDBJ databases">
        <title>Whole genome sequencing of Bosea vaviloviae isolated from cave pool.</title>
        <authorList>
            <person name="Tan N.E.H."/>
            <person name="Lee Y.P."/>
            <person name="Gan H.M."/>
            <person name="Barton H."/>
            <person name="Savka M.A."/>
        </authorList>
    </citation>
    <scope>NUCLEOTIDE SEQUENCE [LARGE SCALE GENOMIC DNA]</scope>
    <source>
        <strain evidence="5 6">SD260</strain>
    </source>
</reference>
<dbReference type="GO" id="GO:0007165">
    <property type="term" value="P:signal transduction"/>
    <property type="evidence" value="ECO:0007669"/>
    <property type="project" value="UniProtKB-KW"/>
</dbReference>
<dbReference type="GO" id="GO:0016020">
    <property type="term" value="C:membrane"/>
    <property type="evidence" value="ECO:0007669"/>
    <property type="project" value="InterPro"/>
</dbReference>
<protein>
    <recommendedName>
        <fullName evidence="4">Methyl-accepting transducer domain-containing protein</fullName>
    </recommendedName>
</protein>
<keyword evidence="3" id="KW-0472">Membrane</keyword>
<proteinExistence type="predicted"/>
<name>A0A0N1FH92_9HYPH</name>
<dbReference type="Gene3D" id="1.10.287.950">
    <property type="entry name" value="Methyl-accepting chemotaxis protein"/>
    <property type="match status" value="1"/>
</dbReference>
<dbReference type="AlphaFoldDB" id="A0A0N1FH92"/>
<dbReference type="InterPro" id="IPR004089">
    <property type="entry name" value="MCPsignal_dom"/>
</dbReference>
<sequence>MSVTATMPIRYDAWVNQALGMVKLSEADAAALRMAQADMFARVLPAILLSNMLSSLLVALVLILHGWLWFPLTWSASVVAVGVLALTRIRQIKQRKRADAPSLKFTNRILIDSAIMATPWLIMSVVINPTALPQIEVLTATLLAGLVCAGTFTMAGMPSAALVFAGLILVARIIHILLSPIDHMVENLTFQVIYGAVMLVSLRSMAQLFVDRVCAIRRAQGLGLEAGAHARSEEAQREDVERQAEAFRREIGAILQPVFQSVGHMNGAAEQLVAISQRSQDELAGVLTKVGDARSDIVSVEVCSHQLTDTISLIRNEADRTTQLVRTAAADVAASVSVKAQLSQAVHDIGEVSDLIRQIAAQTNLLALNAAIEAARAGLAGRGFAVVATEVKGLAVRTEAATKEISARIAEIRGATERSLADLMNISVSTEAIVGATGCIVVAVDQQADAIRTMVEVLSRTVRQTEQAAGAIDLVVADAARIMVNGRQVSAAAGDVDASARSLDESVARFSRDVVRS</sequence>
<feature type="transmembrane region" description="Helical" evidence="3">
    <location>
        <begin position="159"/>
        <end position="178"/>
    </location>
</feature>
<dbReference type="SMART" id="SM00283">
    <property type="entry name" value="MA"/>
    <property type="match status" value="1"/>
</dbReference>
<dbReference type="PANTHER" id="PTHR32089">
    <property type="entry name" value="METHYL-ACCEPTING CHEMOTAXIS PROTEIN MCPB"/>
    <property type="match status" value="1"/>
</dbReference>
<feature type="transmembrane region" description="Helical" evidence="3">
    <location>
        <begin position="109"/>
        <end position="127"/>
    </location>
</feature>
<dbReference type="EMBL" id="LGSZ01000045">
    <property type="protein sequence ID" value="KPH80163.1"/>
    <property type="molecule type" value="Genomic_DNA"/>
</dbReference>
<keyword evidence="6" id="KW-1185">Reference proteome</keyword>
<gene>
    <name evidence="5" type="ORF">AE618_14100</name>
</gene>
<dbReference type="SUPFAM" id="SSF58104">
    <property type="entry name" value="Methyl-accepting chemotaxis protein (MCP) signaling domain"/>
    <property type="match status" value="1"/>
</dbReference>
<evidence type="ECO:0000256" key="2">
    <source>
        <dbReference type="PROSITE-ProRule" id="PRU00284"/>
    </source>
</evidence>
<dbReference type="Pfam" id="PF00015">
    <property type="entry name" value="MCPsignal"/>
    <property type="match status" value="1"/>
</dbReference>
<dbReference type="PROSITE" id="PS50111">
    <property type="entry name" value="CHEMOTAXIS_TRANSDUC_2"/>
    <property type="match status" value="1"/>
</dbReference>
<dbReference type="Proteomes" id="UP000037822">
    <property type="component" value="Unassembled WGS sequence"/>
</dbReference>
<evidence type="ECO:0000313" key="5">
    <source>
        <dbReference type="EMBL" id="KPH80163.1"/>
    </source>
</evidence>
<feature type="transmembrane region" description="Helical" evidence="3">
    <location>
        <begin position="43"/>
        <end position="63"/>
    </location>
</feature>
<evidence type="ECO:0000313" key="6">
    <source>
        <dbReference type="Proteomes" id="UP000037822"/>
    </source>
</evidence>
<evidence type="ECO:0000259" key="4">
    <source>
        <dbReference type="PROSITE" id="PS50111"/>
    </source>
</evidence>
<keyword evidence="3" id="KW-0812">Transmembrane</keyword>
<keyword evidence="1 2" id="KW-0807">Transducer</keyword>
<evidence type="ECO:0000256" key="3">
    <source>
        <dbReference type="SAM" id="Phobius"/>
    </source>
</evidence>
<dbReference type="OrthoDB" id="8149626at2"/>
<feature type="domain" description="Methyl-accepting transducer" evidence="4">
    <location>
        <begin position="254"/>
        <end position="483"/>
    </location>
</feature>
<comment type="caution">
    <text evidence="5">The sequence shown here is derived from an EMBL/GenBank/DDBJ whole genome shotgun (WGS) entry which is preliminary data.</text>
</comment>
<feature type="transmembrane region" description="Helical" evidence="3">
    <location>
        <begin position="133"/>
        <end position="152"/>
    </location>
</feature>
<dbReference type="RefSeq" id="WP_054209706.1">
    <property type="nucleotide sequence ID" value="NZ_LGSZ01000045.1"/>
</dbReference>
<dbReference type="PATRIC" id="fig|1526658.3.peg.1019"/>
<evidence type="ECO:0000256" key="1">
    <source>
        <dbReference type="ARBA" id="ARBA00023224"/>
    </source>
</evidence>